<evidence type="ECO:0000313" key="4">
    <source>
        <dbReference type="EMBL" id="CAB4974478.1"/>
    </source>
</evidence>
<dbReference type="EMBL" id="CAFBMU010000005">
    <property type="protein sequence ID" value="CAB4920954.1"/>
    <property type="molecule type" value="Genomic_DNA"/>
</dbReference>
<evidence type="ECO:0000313" key="2">
    <source>
        <dbReference type="EMBL" id="CAB4805033.1"/>
    </source>
</evidence>
<name>A0A6J6YA65_9ZZZZ</name>
<dbReference type="EMBL" id="CAFBOD010000006">
    <property type="protein sequence ID" value="CAB4974478.1"/>
    <property type="molecule type" value="Genomic_DNA"/>
</dbReference>
<dbReference type="AlphaFoldDB" id="A0A6J6YA65"/>
<evidence type="ECO:0000313" key="1">
    <source>
        <dbReference type="EMBL" id="CAB4699917.1"/>
    </source>
</evidence>
<dbReference type="EMBL" id="CAEZYE010000002">
    <property type="protein sequence ID" value="CAB4699917.1"/>
    <property type="molecule type" value="Genomic_DNA"/>
</dbReference>
<sequence>MANKKESSRSRTALAIVLVSASFLSAFLLAVFSQRGSDFWVASIDMAPGHQIVTGDVNLHHLDLDSSSPIYLGKNEDPLGLIVNIKVIPGQILSTQNVSSSSNSIAASAVPISIRAVDLPDGIQIGEAVDIYWVIDSQSGEVPVDPVLILGGVTLLNVDTKSKNFGTDISLTVSIEETQVPRLLGATTHGRLVIVRSHV</sequence>
<accession>A0A6J6YA65</accession>
<dbReference type="EMBL" id="CAFBRZ010000061">
    <property type="protein sequence ID" value="CAB5156733.1"/>
    <property type="molecule type" value="Genomic_DNA"/>
</dbReference>
<protein>
    <submittedName>
        <fullName evidence="2">Unannotated protein</fullName>
    </submittedName>
</protein>
<evidence type="ECO:0000313" key="3">
    <source>
        <dbReference type="EMBL" id="CAB4920954.1"/>
    </source>
</evidence>
<evidence type="ECO:0000313" key="5">
    <source>
        <dbReference type="EMBL" id="CAB5156733.1"/>
    </source>
</evidence>
<gene>
    <name evidence="1" type="ORF">UFOPK2655_00065</name>
    <name evidence="2" type="ORF">UFOPK3077_00791</name>
    <name evidence="3" type="ORF">UFOPK3667_00687</name>
    <name evidence="4" type="ORF">UFOPK3903_00741</name>
    <name evidence="5" type="ORF">UFOPK4444_01018</name>
</gene>
<reference evidence="2" key="1">
    <citation type="submission" date="2020-05" db="EMBL/GenBank/DDBJ databases">
        <authorList>
            <person name="Chiriac C."/>
            <person name="Salcher M."/>
            <person name="Ghai R."/>
            <person name="Kavagutti S V."/>
        </authorList>
    </citation>
    <scope>NUCLEOTIDE SEQUENCE</scope>
</reference>
<organism evidence="2">
    <name type="scientific">freshwater metagenome</name>
    <dbReference type="NCBI Taxonomy" id="449393"/>
    <lineage>
        <taxon>unclassified sequences</taxon>
        <taxon>metagenomes</taxon>
        <taxon>ecological metagenomes</taxon>
    </lineage>
</organism>
<dbReference type="EMBL" id="CAFAAS010000006">
    <property type="protein sequence ID" value="CAB4805033.1"/>
    <property type="molecule type" value="Genomic_DNA"/>
</dbReference>
<proteinExistence type="predicted"/>